<dbReference type="InterPro" id="IPR036291">
    <property type="entry name" value="NAD(P)-bd_dom_sf"/>
</dbReference>
<dbReference type="InterPro" id="IPR028110">
    <property type="entry name" value="TMEM254"/>
</dbReference>
<dbReference type="SUPFAM" id="SSF51735">
    <property type="entry name" value="NAD(P)-binding Rossmann-fold domains"/>
    <property type="match status" value="1"/>
</dbReference>
<proteinExistence type="inferred from homology"/>
<keyword evidence="3" id="KW-0472">Membrane</keyword>
<dbReference type="Gene3D" id="3.40.50.720">
    <property type="entry name" value="NAD(P)-binding Rossmann-like Domain"/>
    <property type="match status" value="1"/>
</dbReference>
<keyword evidence="2" id="KW-0560">Oxidoreductase</keyword>
<sequence>MYSSWGWKLWSTLGVALRIIFIDLPMDVYRFLNLRQKSVQGRTVVITGGGSGLGRAMALDFARRKAKVAIIDVNKEGGLETVKLIAAEGNMAKFWFCDISDVDGMKKTAAEIEDSFGDADIVICNAAILSFTSFMEISNELLRKCLDVNIFGTINLYPYFARTPMILENNMRPTCTWFPFMSIKSCSRRMVDSILKEKVHAFVPSYITLIPFVKNLCSLQICRSLRNYLGVKYSASDPSLFKLRLIEMSDFFKTPNLIWWLIIVPALAVNYISYAYPEAALYIPIIGSLVHKIGTEYSYIAFLTNLFALVAHAGEALFALYLCHKANISFASTAKWTVQTFILGFPSLSILSRYEAKQRKNN</sequence>
<accession>A0A1I7TW95</accession>
<dbReference type="Pfam" id="PF14934">
    <property type="entry name" value="TMEM254"/>
    <property type="match status" value="1"/>
</dbReference>
<evidence type="ECO:0000256" key="2">
    <source>
        <dbReference type="ARBA" id="ARBA00023002"/>
    </source>
</evidence>
<dbReference type="PANTHER" id="PTHR24322:SF736">
    <property type="entry name" value="RETINOL DEHYDROGENASE 10"/>
    <property type="match status" value="1"/>
</dbReference>
<feature type="transmembrane region" description="Helical" evidence="3">
    <location>
        <begin position="297"/>
        <end position="322"/>
    </location>
</feature>
<dbReference type="STRING" id="1561998.A0A1I7TW95"/>
<dbReference type="Proteomes" id="UP000095282">
    <property type="component" value="Unplaced"/>
</dbReference>
<dbReference type="InterPro" id="IPR002347">
    <property type="entry name" value="SDR_fam"/>
</dbReference>
<organism evidence="4 5">
    <name type="scientific">Caenorhabditis tropicalis</name>
    <dbReference type="NCBI Taxonomy" id="1561998"/>
    <lineage>
        <taxon>Eukaryota</taxon>
        <taxon>Metazoa</taxon>
        <taxon>Ecdysozoa</taxon>
        <taxon>Nematoda</taxon>
        <taxon>Chromadorea</taxon>
        <taxon>Rhabditida</taxon>
        <taxon>Rhabditina</taxon>
        <taxon>Rhabditomorpha</taxon>
        <taxon>Rhabditoidea</taxon>
        <taxon>Rhabditidae</taxon>
        <taxon>Peloderinae</taxon>
        <taxon>Caenorhabditis</taxon>
    </lineage>
</organism>
<dbReference type="PRINTS" id="PR00081">
    <property type="entry name" value="GDHRDH"/>
</dbReference>
<feature type="transmembrane region" description="Helical" evidence="3">
    <location>
        <begin position="257"/>
        <end position="277"/>
    </location>
</feature>
<comment type="similarity">
    <text evidence="1">Belongs to the short-chain dehydrogenases/reductases (SDR) family.</text>
</comment>
<evidence type="ECO:0000313" key="4">
    <source>
        <dbReference type="Proteomes" id="UP000095282"/>
    </source>
</evidence>
<dbReference type="eggNOG" id="KOG1201">
    <property type="taxonomic scope" value="Eukaryota"/>
</dbReference>
<protein>
    <submittedName>
        <fullName evidence="5">Short-chain dehydrogenase/reductase family 16C member 6</fullName>
    </submittedName>
</protein>
<dbReference type="PANTHER" id="PTHR24322">
    <property type="entry name" value="PKSB"/>
    <property type="match status" value="1"/>
</dbReference>
<feature type="transmembrane region" description="Helical" evidence="3">
    <location>
        <begin position="12"/>
        <end position="32"/>
    </location>
</feature>
<reference evidence="5" key="1">
    <citation type="submission" date="2016-11" db="UniProtKB">
        <authorList>
            <consortium name="WormBaseParasite"/>
        </authorList>
    </citation>
    <scope>IDENTIFICATION</scope>
</reference>
<name>A0A1I7TW95_9PELO</name>
<dbReference type="AlphaFoldDB" id="A0A1I7TW95"/>
<keyword evidence="3" id="KW-1133">Transmembrane helix</keyword>
<dbReference type="WBParaSite" id="Csp11.Scaffold629.g12417.t1">
    <property type="protein sequence ID" value="Csp11.Scaffold629.g12417.t1"/>
    <property type="gene ID" value="Csp11.Scaffold629.g12417"/>
</dbReference>
<evidence type="ECO:0000313" key="5">
    <source>
        <dbReference type="WBParaSite" id="Csp11.Scaffold629.g12417.t1"/>
    </source>
</evidence>
<evidence type="ECO:0000256" key="3">
    <source>
        <dbReference type="SAM" id="Phobius"/>
    </source>
</evidence>
<dbReference type="Pfam" id="PF00106">
    <property type="entry name" value="adh_short"/>
    <property type="match status" value="1"/>
</dbReference>
<dbReference type="GO" id="GO:0016616">
    <property type="term" value="F:oxidoreductase activity, acting on the CH-OH group of donors, NAD or NADP as acceptor"/>
    <property type="evidence" value="ECO:0007669"/>
    <property type="project" value="TreeGrafter"/>
</dbReference>
<evidence type="ECO:0000256" key="1">
    <source>
        <dbReference type="ARBA" id="ARBA00006484"/>
    </source>
</evidence>
<keyword evidence="4" id="KW-1185">Reference proteome</keyword>
<dbReference type="GO" id="GO:0005811">
    <property type="term" value="C:lipid droplet"/>
    <property type="evidence" value="ECO:0007669"/>
    <property type="project" value="TreeGrafter"/>
</dbReference>
<keyword evidence="3" id="KW-0812">Transmembrane</keyword>